<evidence type="ECO:0000313" key="6">
    <source>
        <dbReference type="EMBL" id="GAQ87289.1"/>
    </source>
</evidence>
<dbReference type="GO" id="GO:0008234">
    <property type="term" value="F:cysteine-type peptidase activity"/>
    <property type="evidence" value="ECO:0007669"/>
    <property type="project" value="InterPro"/>
</dbReference>
<dbReference type="Pfam" id="PF02902">
    <property type="entry name" value="Peptidase_C48"/>
    <property type="match status" value="1"/>
</dbReference>
<feature type="domain" description="Ubiquitin-like protease family profile" evidence="5">
    <location>
        <begin position="30"/>
        <end position="83"/>
    </location>
</feature>
<feature type="compositionally biased region" description="Basic residues" evidence="4">
    <location>
        <begin position="200"/>
        <end position="213"/>
    </location>
</feature>
<sequence>MAWVMVHGGDVPTAFLPRFAPEEFPIAAPLVPRQPNSSDCALFVLQNMETLLRNRSLIEKLRIDLDGLDLYDPSVAVDKRRELRALVFSLVGHADPAAPSVPEGCVNSSVVTLSPSRRRVVPVPADGGDARAGQHGQHDSANASSTLVHQRPLQQQPNSICVARPTDSAATTRGTMSSSKPILGHGINAPLVESRPSSPPRKRRKFTTPFRKV</sequence>
<dbReference type="GO" id="GO:0006508">
    <property type="term" value="P:proteolysis"/>
    <property type="evidence" value="ECO:0007669"/>
    <property type="project" value="UniProtKB-KW"/>
</dbReference>
<evidence type="ECO:0000256" key="4">
    <source>
        <dbReference type="SAM" id="MobiDB-lite"/>
    </source>
</evidence>
<feature type="compositionally biased region" description="Polar residues" evidence="4">
    <location>
        <begin position="139"/>
        <end position="159"/>
    </location>
</feature>
<keyword evidence="3" id="KW-0378">Hydrolase</keyword>
<organism evidence="6 7">
    <name type="scientific">Klebsormidium nitens</name>
    <name type="common">Green alga</name>
    <name type="synonym">Ulothrix nitens</name>
    <dbReference type="NCBI Taxonomy" id="105231"/>
    <lineage>
        <taxon>Eukaryota</taxon>
        <taxon>Viridiplantae</taxon>
        <taxon>Streptophyta</taxon>
        <taxon>Klebsormidiophyceae</taxon>
        <taxon>Klebsormidiales</taxon>
        <taxon>Klebsormidiaceae</taxon>
        <taxon>Klebsormidium</taxon>
    </lineage>
</organism>
<dbReference type="InterPro" id="IPR038765">
    <property type="entry name" value="Papain-like_cys_pep_sf"/>
</dbReference>
<dbReference type="EMBL" id="DF237292">
    <property type="protein sequence ID" value="GAQ87289.1"/>
    <property type="molecule type" value="Genomic_DNA"/>
</dbReference>
<evidence type="ECO:0000256" key="2">
    <source>
        <dbReference type="ARBA" id="ARBA00022670"/>
    </source>
</evidence>
<evidence type="ECO:0000256" key="3">
    <source>
        <dbReference type="ARBA" id="ARBA00022801"/>
    </source>
</evidence>
<dbReference type="Gene3D" id="1.10.418.20">
    <property type="match status" value="1"/>
</dbReference>
<dbReference type="InterPro" id="IPR003653">
    <property type="entry name" value="Peptidase_C48_C"/>
</dbReference>
<name>A0A0U9HSX5_KLENI</name>
<evidence type="ECO:0000313" key="7">
    <source>
        <dbReference type="Proteomes" id="UP000054558"/>
    </source>
</evidence>
<accession>A0A0U9HSX5</accession>
<feature type="region of interest" description="Disordered" evidence="4">
    <location>
        <begin position="120"/>
        <end position="213"/>
    </location>
</feature>
<evidence type="ECO:0000259" key="5">
    <source>
        <dbReference type="Pfam" id="PF02902"/>
    </source>
</evidence>
<gene>
    <name evidence="6" type="ORF">KFL_003430080</name>
</gene>
<protein>
    <recommendedName>
        <fullName evidence="5">Ubiquitin-like protease family profile domain-containing protein</fullName>
    </recommendedName>
</protein>
<proteinExistence type="inferred from homology"/>
<evidence type="ECO:0000256" key="1">
    <source>
        <dbReference type="ARBA" id="ARBA00005234"/>
    </source>
</evidence>
<keyword evidence="2" id="KW-0645">Protease</keyword>
<reference evidence="6 7" key="1">
    <citation type="journal article" date="2014" name="Nat. Commun.">
        <title>Klebsormidium flaccidum genome reveals primary factors for plant terrestrial adaptation.</title>
        <authorList>
            <person name="Hori K."/>
            <person name="Maruyama F."/>
            <person name="Fujisawa T."/>
            <person name="Togashi T."/>
            <person name="Yamamoto N."/>
            <person name="Seo M."/>
            <person name="Sato S."/>
            <person name="Yamada T."/>
            <person name="Mori H."/>
            <person name="Tajima N."/>
            <person name="Moriyama T."/>
            <person name="Ikeuchi M."/>
            <person name="Watanabe M."/>
            <person name="Wada H."/>
            <person name="Kobayashi K."/>
            <person name="Saito M."/>
            <person name="Masuda T."/>
            <person name="Sasaki-Sekimoto Y."/>
            <person name="Mashiguchi K."/>
            <person name="Awai K."/>
            <person name="Shimojima M."/>
            <person name="Masuda S."/>
            <person name="Iwai M."/>
            <person name="Nobusawa T."/>
            <person name="Narise T."/>
            <person name="Kondo S."/>
            <person name="Saito H."/>
            <person name="Sato R."/>
            <person name="Murakawa M."/>
            <person name="Ihara Y."/>
            <person name="Oshima-Yamada Y."/>
            <person name="Ohtaka K."/>
            <person name="Satoh M."/>
            <person name="Sonobe K."/>
            <person name="Ishii M."/>
            <person name="Ohtani R."/>
            <person name="Kanamori-Sato M."/>
            <person name="Honoki R."/>
            <person name="Miyazaki D."/>
            <person name="Mochizuki H."/>
            <person name="Umetsu J."/>
            <person name="Higashi K."/>
            <person name="Shibata D."/>
            <person name="Kamiya Y."/>
            <person name="Sato N."/>
            <person name="Nakamura Y."/>
            <person name="Tabata S."/>
            <person name="Ida S."/>
            <person name="Kurokawa K."/>
            <person name="Ohta H."/>
        </authorList>
    </citation>
    <scope>NUCLEOTIDE SEQUENCE [LARGE SCALE GENOMIC DNA]</scope>
    <source>
        <strain evidence="6 7">NIES-2285</strain>
    </source>
</reference>
<dbReference type="AlphaFoldDB" id="A0A0U9HSX5"/>
<dbReference type="SUPFAM" id="SSF54001">
    <property type="entry name" value="Cysteine proteinases"/>
    <property type="match status" value="1"/>
</dbReference>
<feature type="compositionally biased region" description="Polar residues" evidence="4">
    <location>
        <begin position="168"/>
        <end position="180"/>
    </location>
</feature>
<dbReference type="Proteomes" id="UP000054558">
    <property type="component" value="Unassembled WGS sequence"/>
</dbReference>
<keyword evidence="7" id="KW-1185">Reference proteome</keyword>
<dbReference type="OrthoDB" id="442460at2759"/>
<comment type="similarity">
    <text evidence="1">Belongs to the peptidase C48 family.</text>
</comment>